<dbReference type="EMBL" id="JAGIOH010000001">
    <property type="protein sequence ID" value="MBP2406670.1"/>
    <property type="molecule type" value="Genomic_DNA"/>
</dbReference>
<comment type="caution">
    <text evidence="1">The sequence shown here is derived from an EMBL/GenBank/DDBJ whole genome shotgun (WGS) entry which is preliminary data.</text>
</comment>
<organism evidence="1 2">
    <name type="scientific">Streptomyces syringium</name>
    <dbReference type="NCBI Taxonomy" id="76729"/>
    <lineage>
        <taxon>Bacteria</taxon>
        <taxon>Bacillati</taxon>
        <taxon>Actinomycetota</taxon>
        <taxon>Actinomycetes</taxon>
        <taxon>Kitasatosporales</taxon>
        <taxon>Streptomycetaceae</taxon>
        <taxon>Streptomyces</taxon>
    </lineage>
</organism>
<reference evidence="1 2" key="1">
    <citation type="submission" date="2021-03" db="EMBL/GenBank/DDBJ databases">
        <title>Sequencing the genomes of 1000 actinobacteria strains.</title>
        <authorList>
            <person name="Klenk H.-P."/>
        </authorList>
    </citation>
    <scope>NUCLEOTIDE SEQUENCE [LARGE SCALE GENOMIC DNA]</scope>
    <source>
        <strain evidence="1 2">DSM 41480</strain>
    </source>
</reference>
<sequence>MMMLDRKRAVELTASPTDDAAVGALMAEPETALGDAPAFTPDATATLILLLSPKAPKEPKER</sequence>
<proteinExistence type="predicted"/>
<evidence type="ECO:0000313" key="2">
    <source>
        <dbReference type="Proteomes" id="UP001519291"/>
    </source>
</evidence>
<name>A0ABS4YDQ6_9ACTN</name>
<keyword evidence="2" id="KW-1185">Reference proteome</keyword>
<evidence type="ECO:0000313" key="1">
    <source>
        <dbReference type="EMBL" id="MBP2406670.1"/>
    </source>
</evidence>
<protein>
    <submittedName>
        <fullName evidence="1">Uncharacterized protein</fullName>
    </submittedName>
</protein>
<dbReference type="RefSeq" id="WP_242626365.1">
    <property type="nucleotide sequence ID" value="NZ_JAGIOH010000001.1"/>
</dbReference>
<dbReference type="Proteomes" id="UP001519291">
    <property type="component" value="Unassembled WGS sequence"/>
</dbReference>
<dbReference type="GeneID" id="91572983"/>
<accession>A0ABS4YDQ6</accession>
<gene>
    <name evidence="1" type="ORF">JO379_006139</name>
</gene>